<dbReference type="GO" id="GO:0000164">
    <property type="term" value="C:protein phosphatase type 1 complex"/>
    <property type="evidence" value="ECO:0007669"/>
    <property type="project" value="TreeGrafter"/>
</dbReference>
<dbReference type="Proteomes" id="UP000009328">
    <property type="component" value="Unassembled WGS sequence"/>
</dbReference>
<feature type="domain" description="CBM21" evidence="2">
    <location>
        <begin position="296"/>
        <end position="413"/>
    </location>
</feature>
<dbReference type="AlphaFoldDB" id="K0KIA0"/>
<feature type="region of interest" description="Disordered" evidence="1">
    <location>
        <begin position="453"/>
        <end position="479"/>
    </location>
</feature>
<evidence type="ECO:0000256" key="1">
    <source>
        <dbReference type="SAM" id="MobiDB-lite"/>
    </source>
</evidence>
<organism evidence="3 4">
    <name type="scientific">Wickerhamomyces ciferrii (strain ATCC 14091 / BCRC 22168 / CBS 111 / JCM 3599 / NBRC 0793 / NRRL Y-1031 F-60-10)</name>
    <name type="common">Yeast</name>
    <name type="synonym">Pichia ciferrii</name>
    <dbReference type="NCBI Taxonomy" id="1206466"/>
    <lineage>
        <taxon>Eukaryota</taxon>
        <taxon>Fungi</taxon>
        <taxon>Dikarya</taxon>
        <taxon>Ascomycota</taxon>
        <taxon>Saccharomycotina</taxon>
        <taxon>Saccharomycetes</taxon>
        <taxon>Phaffomycetales</taxon>
        <taxon>Wickerhamomycetaceae</taxon>
        <taxon>Wickerhamomyces</taxon>
    </lineage>
</organism>
<feature type="region of interest" description="Disordered" evidence="1">
    <location>
        <begin position="63"/>
        <end position="102"/>
    </location>
</feature>
<proteinExistence type="predicted"/>
<dbReference type="EMBL" id="CAIF01000030">
    <property type="protein sequence ID" value="CCH41892.1"/>
    <property type="molecule type" value="Genomic_DNA"/>
</dbReference>
<dbReference type="FunCoup" id="K0KIA0">
    <property type="interactions" value="166"/>
</dbReference>
<dbReference type="GO" id="GO:0005979">
    <property type="term" value="P:regulation of glycogen biosynthetic process"/>
    <property type="evidence" value="ECO:0007669"/>
    <property type="project" value="TreeGrafter"/>
</dbReference>
<dbReference type="Pfam" id="PF03370">
    <property type="entry name" value="CBM_21"/>
    <property type="match status" value="1"/>
</dbReference>
<feature type="region of interest" description="Disordered" evidence="1">
    <location>
        <begin position="209"/>
        <end position="229"/>
    </location>
</feature>
<dbReference type="InterPro" id="IPR050782">
    <property type="entry name" value="PP1_regulatory_subunit_3"/>
</dbReference>
<evidence type="ECO:0000313" key="4">
    <source>
        <dbReference type="Proteomes" id="UP000009328"/>
    </source>
</evidence>
<dbReference type="HOGENOM" id="CLU_451443_0_0_1"/>
<dbReference type="GO" id="GO:2001069">
    <property type="term" value="F:glycogen binding"/>
    <property type="evidence" value="ECO:0007669"/>
    <property type="project" value="TreeGrafter"/>
</dbReference>
<accession>K0KIA0</accession>
<dbReference type="PANTHER" id="PTHR12307:SF36">
    <property type="entry name" value="GLYCOGEN-BINDING SUBUNIT 76A"/>
    <property type="match status" value="1"/>
</dbReference>
<feature type="region of interest" description="Disordered" evidence="1">
    <location>
        <begin position="520"/>
        <end position="563"/>
    </location>
</feature>
<dbReference type="InterPro" id="IPR038175">
    <property type="entry name" value="CBM21_dom_sf"/>
</dbReference>
<sequence length="605" mass="68439">MVTANAAGSVQYHQVEDQNVNQFKDNSHALTREKLLLLNNLSQNHHGRDLNIQFDLNNNNYTTAPPELSNSSSSSTSLYSVDSLDDQDQRSQGNNNNDDDFYKYYNGSDSSIATIVQKLSNSTSSTINLQNLNEQAETNVAHAPIIEKSHSSIDQDVTEDESIISAPLSSIPRSLKSSLKLPSLKRSKSLPSTKNVRFSSDLERIKTFDGSQKPSSISLENSPDQSPPCYDDQMLGQSRAYFDLKDDMFFNKRNSWDYDVDETSSSDSSDDELDEAIYYRSKPKWSYKPLNFSLWRSTDKHAIVKLSSLYVEKDSIIGMIQVQNISFEKSLEIKFTVDSWRTIYIVNADFECSLDSERDQFKFKINLNNTFMINNSKKPSSKNQPITVELCIKYSTSGMDYYDNNHSSNFRFQLRSNKKQQKSKNFIKSSINNTGYYHRPTSQITSNFVSSLYNSSSSSPSPSPSPSSSPSPVDYSRNENYTTSRYFSDDTDYFNNKYLSNSSYSNPMLKPVHVNDSCSSSTVSSINSNNSGISETSVTSTSSNETIKANVSTPSSSSSSNYNEVSNEQSLLKSRQNYNEFLKKFCFYKSDELKRNEINEAPFIR</sequence>
<dbReference type="STRING" id="1206466.K0KIA0"/>
<dbReference type="PANTHER" id="PTHR12307">
    <property type="entry name" value="PROTEIN PHOSPHATASE 1 REGULATORY SUBUNIT"/>
    <property type="match status" value="1"/>
</dbReference>
<feature type="compositionally biased region" description="Low complexity" evidence="1">
    <location>
        <begin position="68"/>
        <end position="82"/>
    </location>
</feature>
<dbReference type="InterPro" id="IPR005036">
    <property type="entry name" value="CBM21_dom"/>
</dbReference>
<keyword evidence="4" id="KW-1185">Reference proteome</keyword>
<gene>
    <name evidence="3" type="ORF">BN7_1431</name>
</gene>
<dbReference type="PROSITE" id="PS51159">
    <property type="entry name" value="CBM21"/>
    <property type="match status" value="1"/>
</dbReference>
<dbReference type="Gene3D" id="2.60.40.2440">
    <property type="entry name" value="Carbohydrate binding type-21 domain"/>
    <property type="match status" value="1"/>
</dbReference>
<dbReference type="GO" id="GO:0008157">
    <property type="term" value="F:protein phosphatase 1 binding"/>
    <property type="evidence" value="ECO:0007669"/>
    <property type="project" value="TreeGrafter"/>
</dbReference>
<dbReference type="eggNOG" id="KOG3986">
    <property type="taxonomic scope" value="Eukaryota"/>
</dbReference>
<evidence type="ECO:0000313" key="3">
    <source>
        <dbReference type="EMBL" id="CCH41892.1"/>
    </source>
</evidence>
<feature type="compositionally biased region" description="Polar residues" evidence="1">
    <location>
        <begin position="209"/>
        <end position="224"/>
    </location>
</feature>
<comment type="caution">
    <text evidence="3">The sequence shown here is derived from an EMBL/GenBank/DDBJ whole genome shotgun (WGS) entry which is preliminary data.</text>
</comment>
<protein>
    <recommendedName>
        <fullName evidence="2">CBM21 domain-containing protein</fullName>
    </recommendedName>
</protein>
<dbReference type="InParanoid" id="K0KIA0"/>
<reference evidence="3 4" key="1">
    <citation type="journal article" date="2012" name="Eukaryot. Cell">
        <title>Draft genome sequence of Wickerhamomyces ciferrii NRRL Y-1031 F-60-10.</title>
        <authorList>
            <person name="Schneider J."/>
            <person name="Andrea H."/>
            <person name="Blom J."/>
            <person name="Jaenicke S."/>
            <person name="Ruckert C."/>
            <person name="Schorsch C."/>
            <person name="Szczepanowski R."/>
            <person name="Farwick M."/>
            <person name="Goesmann A."/>
            <person name="Puhler A."/>
            <person name="Schaffer S."/>
            <person name="Tauch A."/>
            <person name="Kohler T."/>
            <person name="Brinkrolf K."/>
        </authorList>
    </citation>
    <scope>NUCLEOTIDE SEQUENCE [LARGE SCALE GENOMIC DNA]</scope>
    <source>
        <strain evidence="4">ATCC 14091 / BCRC 22168 / CBS 111 / JCM 3599 / NBRC 0793 / NRRL Y-1031 F-60-10</strain>
    </source>
</reference>
<name>K0KIA0_WICCF</name>
<evidence type="ECO:0000259" key="2">
    <source>
        <dbReference type="PROSITE" id="PS51159"/>
    </source>
</evidence>